<comment type="caution">
    <text evidence="2">The sequence shown here is derived from an EMBL/GenBank/DDBJ whole genome shotgun (WGS) entry which is preliminary data.</text>
</comment>
<feature type="non-terminal residue" evidence="2">
    <location>
        <position position="1"/>
    </location>
</feature>
<gene>
    <name evidence="2" type="ORF">PFISCL1PPCAC_3394</name>
</gene>
<dbReference type="InterPro" id="IPR023796">
    <property type="entry name" value="Serpin_dom"/>
</dbReference>
<evidence type="ECO:0000259" key="1">
    <source>
        <dbReference type="Pfam" id="PF00079"/>
    </source>
</evidence>
<reference evidence="2" key="1">
    <citation type="submission" date="2023-10" db="EMBL/GenBank/DDBJ databases">
        <title>Genome assembly of Pristionchus species.</title>
        <authorList>
            <person name="Yoshida K."/>
            <person name="Sommer R.J."/>
        </authorList>
    </citation>
    <scope>NUCLEOTIDE SEQUENCE</scope>
    <source>
        <strain evidence="2">RS5133</strain>
    </source>
</reference>
<feature type="domain" description="Serpin" evidence="1">
    <location>
        <begin position="10"/>
        <end position="74"/>
    </location>
</feature>
<evidence type="ECO:0000313" key="2">
    <source>
        <dbReference type="EMBL" id="GMT12097.1"/>
    </source>
</evidence>
<name>A0AAV5UXS3_9BILA</name>
<protein>
    <recommendedName>
        <fullName evidence="1">Serpin domain-containing protein</fullName>
    </recommendedName>
</protein>
<evidence type="ECO:0000313" key="3">
    <source>
        <dbReference type="Proteomes" id="UP001432322"/>
    </source>
</evidence>
<accession>A0AAV5UXS3</accession>
<dbReference type="Gene3D" id="2.30.39.10">
    <property type="entry name" value="Alpha-1-antitrypsin, domain 1"/>
    <property type="match status" value="1"/>
</dbReference>
<dbReference type="EMBL" id="BTSY01000001">
    <property type="protein sequence ID" value="GMT12097.1"/>
    <property type="molecule type" value="Genomic_DNA"/>
</dbReference>
<dbReference type="AlphaFoldDB" id="A0AAV5UXS3"/>
<proteinExistence type="predicted"/>
<organism evidence="2 3">
    <name type="scientific">Pristionchus fissidentatus</name>
    <dbReference type="NCBI Taxonomy" id="1538716"/>
    <lineage>
        <taxon>Eukaryota</taxon>
        <taxon>Metazoa</taxon>
        <taxon>Ecdysozoa</taxon>
        <taxon>Nematoda</taxon>
        <taxon>Chromadorea</taxon>
        <taxon>Rhabditida</taxon>
        <taxon>Rhabditina</taxon>
        <taxon>Diplogasteromorpha</taxon>
        <taxon>Diplogasteroidea</taxon>
        <taxon>Neodiplogasteridae</taxon>
        <taxon>Pristionchus</taxon>
    </lineage>
</organism>
<keyword evidence="3" id="KW-1185">Reference proteome</keyword>
<dbReference type="Proteomes" id="UP001432322">
    <property type="component" value="Unassembled WGS sequence"/>
</dbReference>
<feature type="non-terminal residue" evidence="2">
    <location>
        <position position="75"/>
    </location>
</feature>
<dbReference type="Pfam" id="PF00079">
    <property type="entry name" value="Serpin"/>
    <property type="match status" value="1"/>
</dbReference>
<dbReference type="SUPFAM" id="SSF56574">
    <property type="entry name" value="Serpins"/>
    <property type="match status" value="1"/>
</dbReference>
<dbReference type="InterPro" id="IPR042185">
    <property type="entry name" value="Serpin_sf_2"/>
</dbReference>
<dbReference type="InterPro" id="IPR036186">
    <property type="entry name" value="Serpin_sf"/>
</dbReference>
<sequence>CASRLNTRYSIGKNITVVSLAYKDPAYSLVVLMPNAKFENWLTGLTAEKLLEEMENVGSGKINLELPKFKIESTT</sequence>